<dbReference type="PANTHER" id="PTHR11082">
    <property type="entry name" value="TRNA-DIHYDROURIDINE SYNTHASE"/>
    <property type="match status" value="1"/>
</dbReference>
<evidence type="ECO:0000256" key="12">
    <source>
        <dbReference type="ARBA" id="ARBA00051779"/>
    </source>
</evidence>
<dbReference type="Pfam" id="PF01207">
    <property type="entry name" value="Dus"/>
    <property type="match status" value="1"/>
</dbReference>
<evidence type="ECO:0000256" key="14">
    <source>
        <dbReference type="ARBA" id="ARBA00052996"/>
    </source>
</evidence>
<comment type="catalytic activity">
    <reaction evidence="9">
        <text>a 5,6-dihydrouridine in mRNA + NAD(+) = a uridine in mRNA + NADH + H(+)</text>
        <dbReference type="Rhea" id="RHEA:69851"/>
        <dbReference type="Rhea" id="RHEA-COMP:14658"/>
        <dbReference type="Rhea" id="RHEA-COMP:17789"/>
        <dbReference type="ChEBI" id="CHEBI:15378"/>
        <dbReference type="ChEBI" id="CHEBI:57540"/>
        <dbReference type="ChEBI" id="CHEBI:57945"/>
        <dbReference type="ChEBI" id="CHEBI:65315"/>
        <dbReference type="ChEBI" id="CHEBI:74443"/>
    </reaction>
    <physiologicalReaction direction="right-to-left" evidence="9">
        <dbReference type="Rhea" id="RHEA:69853"/>
    </physiologicalReaction>
</comment>
<evidence type="ECO:0000256" key="7">
    <source>
        <dbReference type="ARBA" id="ARBA00023002"/>
    </source>
</evidence>
<feature type="domain" description="DUS-like FMN-binding" evidence="19">
    <location>
        <begin position="42"/>
        <end position="351"/>
    </location>
</feature>
<feature type="active site" description="Proton donor" evidence="17">
    <location>
        <position position="128"/>
    </location>
</feature>
<sequence length="367" mass="41728">MHTMHIPSGDVLIPKPKLITEETDPLHIIKTRQKTHGRPVTIAGPMVRYSKLPFRQLCREYNVDIVYSPMILAREYVRNEHARISDLSTNNEDTPLIVQVGVNNVADLLKFVEMVAPYCDGIGINCGCPIKEQIREGIGCALIYNSDLLCSMVHAVKDKYGDKLRIETKIRIHEALDETVELCRKLCDAGVDWITIHGRTRRTRSSQPANLDAIKYIIENISDKNVPVIANGDCFKLSDLERITKYTGAHGVMAVRGLLSNPALFAGYTTCPWGCIEKFCYWALEFGGLPFQLTQHHLYCMLENMELKKSLLKEMMNLKNYISLIDWFDKTFEFKRYGEDGFGMGVEIPYKANSCVQRSASVVERQE</sequence>
<feature type="binding site" evidence="18">
    <location>
        <begin position="45"/>
        <end position="47"/>
    </location>
    <ligand>
        <name>FMN</name>
        <dbReference type="ChEBI" id="CHEBI:58210"/>
    </ligand>
</feature>
<comment type="catalytic activity">
    <reaction evidence="10">
        <text>a 5,6-dihydrouridine in mRNA + NADP(+) = a uridine in mRNA + NADPH + H(+)</text>
        <dbReference type="Rhea" id="RHEA:69855"/>
        <dbReference type="Rhea" id="RHEA-COMP:14658"/>
        <dbReference type="Rhea" id="RHEA-COMP:17789"/>
        <dbReference type="ChEBI" id="CHEBI:15378"/>
        <dbReference type="ChEBI" id="CHEBI:57783"/>
        <dbReference type="ChEBI" id="CHEBI:58349"/>
        <dbReference type="ChEBI" id="CHEBI:65315"/>
        <dbReference type="ChEBI" id="CHEBI:74443"/>
    </reaction>
    <physiologicalReaction direction="right-to-left" evidence="10">
        <dbReference type="Rhea" id="RHEA:69857"/>
    </physiologicalReaction>
</comment>
<accession>A7A1S8</accession>
<gene>
    <name evidence="20" type="primary">DUS4</name>
    <name evidence="20" type="ORF">SCY_3956</name>
</gene>
<keyword evidence="3 16" id="KW-0288">FMN</keyword>
<feature type="binding site" evidence="18">
    <location>
        <position position="99"/>
    </location>
    <ligand>
        <name>FMN</name>
        <dbReference type="ChEBI" id="CHEBI:58210"/>
    </ligand>
</feature>
<keyword evidence="18" id="KW-0547">Nucleotide-binding</keyword>
<evidence type="ECO:0000256" key="2">
    <source>
        <dbReference type="ARBA" id="ARBA00022630"/>
    </source>
</evidence>
<evidence type="ECO:0000256" key="6">
    <source>
        <dbReference type="ARBA" id="ARBA00022857"/>
    </source>
</evidence>
<evidence type="ECO:0000256" key="16">
    <source>
        <dbReference type="PIRNR" id="PIRNR006621"/>
    </source>
</evidence>
<dbReference type="PIRSF" id="PIRSF006621">
    <property type="entry name" value="Dus"/>
    <property type="match status" value="1"/>
</dbReference>
<evidence type="ECO:0000256" key="1">
    <source>
        <dbReference type="ARBA" id="ARBA00001917"/>
    </source>
</evidence>
<evidence type="ECO:0000256" key="17">
    <source>
        <dbReference type="PIRSR" id="PIRSR006621-1"/>
    </source>
</evidence>
<comment type="cofactor">
    <cofactor evidence="1 16 18">
        <name>FMN</name>
        <dbReference type="ChEBI" id="CHEBI:58210"/>
    </cofactor>
</comment>
<dbReference type="Gene3D" id="3.20.20.70">
    <property type="entry name" value="Aldolase class I"/>
    <property type="match status" value="1"/>
</dbReference>
<evidence type="ECO:0000256" key="4">
    <source>
        <dbReference type="ARBA" id="ARBA00022664"/>
    </source>
</evidence>
<dbReference type="PROSITE" id="PS01136">
    <property type="entry name" value="UPF0034"/>
    <property type="match status" value="1"/>
</dbReference>
<evidence type="ECO:0000256" key="8">
    <source>
        <dbReference type="ARBA" id="ARBA00023027"/>
    </source>
</evidence>
<dbReference type="CDD" id="cd02801">
    <property type="entry name" value="DUS_like_FMN"/>
    <property type="match status" value="1"/>
</dbReference>
<keyword evidence="2 16" id="KW-0285">Flavoprotein</keyword>
<evidence type="ECO:0000313" key="20">
    <source>
        <dbReference type="EMBL" id="EDN59306.1"/>
    </source>
</evidence>
<dbReference type="GO" id="GO:0006397">
    <property type="term" value="P:mRNA processing"/>
    <property type="evidence" value="ECO:0007669"/>
    <property type="project" value="UniProtKB-KW"/>
</dbReference>
<dbReference type="HOGENOM" id="CLU_013299_4_0_1"/>
<proteinExistence type="inferred from homology"/>
<dbReference type="InterPro" id="IPR001269">
    <property type="entry name" value="DUS_fam"/>
</dbReference>
<name>A7A1S8_YEAS7</name>
<keyword evidence="7 16" id="KW-0560">Oxidoreductase</keyword>
<dbReference type="Proteomes" id="UP000007060">
    <property type="component" value="Unassembled WGS sequence"/>
</dbReference>
<dbReference type="InterPro" id="IPR018517">
    <property type="entry name" value="tRNA_hU_synthase_CS"/>
</dbReference>
<dbReference type="OrthoDB" id="9977870at2759"/>
<dbReference type="FunFam" id="3.20.20.70:FF:000159">
    <property type="entry name" value="tRNA-dihydrouridine synthase 4"/>
    <property type="match status" value="1"/>
</dbReference>
<keyword evidence="6" id="KW-0521">NADP</keyword>
<comment type="similarity">
    <text evidence="16">Belongs to the dus family.</text>
</comment>
<keyword evidence="4" id="KW-0507">mRNA processing</keyword>
<dbReference type="GO" id="GO:0050660">
    <property type="term" value="F:flavin adenine dinucleotide binding"/>
    <property type="evidence" value="ECO:0007669"/>
    <property type="project" value="InterPro"/>
</dbReference>
<evidence type="ECO:0000256" key="11">
    <source>
        <dbReference type="ARBA" id="ARBA00050434"/>
    </source>
</evidence>
<comment type="catalytic activity">
    <reaction evidence="13">
        <text>5,6-dihydrouridine(20b) in tRNA + NAD(+) = uridine(20b) in tRNA + NADH + H(+)</text>
        <dbReference type="Rhea" id="RHEA:53352"/>
        <dbReference type="Rhea" id="RHEA-COMP:13537"/>
        <dbReference type="Rhea" id="RHEA-COMP:13538"/>
        <dbReference type="ChEBI" id="CHEBI:15378"/>
        <dbReference type="ChEBI" id="CHEBI:57540"/>
        <dbReference type="ChEBI" id="CHEBI:57945"/>
        <dbReference type="ChEBI" id="CHEBI:65315"/>
        <dbReference type="ChEBI" id="CHEBI:74443"/>
        <dbReference type="EC" id="1.3.1.90"/>
    </reaction>
    <physiologicalReaction direction="right-to-left" evidence="13">
        <dbReference type="Rhea" id="RHEA:53354"/>
    </physiologicalReaction>
</comment>
<comment type="catalytic activity">
    <reaction evidence="11">
        <text>5,6-dihydrouridine(20b) in tRNA + NADP(+) = uridine(20b) in tRNA + NADPH + H(+)</text>
        <dbReference type="Rhea" id="RHEA:53356"/>
        <dbReference type="Rhea" id="RHEA-COMP:13537"/>
        <dbReference type="Rhea" id="RHEA-COMP:13538"/>
        <dbReference type="ChEBI" id="CHEBI:15378"/>
        <dbReference type="ChEBI" id="CHEBI:57783"/>
        <dbReference type="ChEBI" id="CHEBI:58349"/>
        <dbReference type="ChEBI" id="CHEBI:65315"/>
        <dbReference type="ChEBI" id="CHEBI:74443"/>
        <dbReference type="EC" id="1.3.1.90"/>
    </reaction>
    <physiologicalReaction direction="right-to-left" evidence="11">
        <dbReference type="Rhea" id="RHEA:53358"/>
    </physiologicalReaction>
</comment>
<evidence type="ECO:0000313" key="21">
    <source>
        <dbReference type="Proteomes" id="UP000007060"/>
    </source>
</evidence>
<comment type="catalytic activity">
    <reaction evidence="14">
        <text>5,6-dihydrouridine(20a) in tRNA + NADP(+) = uridine(20a) in tRNA + NADPH + H(+)</text>
        <dbReference type="Rhea" id="RHEA:53344"/>
        <dbReference type="Rhea" id="RHEA-COMP:13535"/>
        <dbReference type="Rhea" id="RHEA-COMP:13536"/>
        <dbReference type="ChEBI" id="CHEBI:15378"/>
        <dbReference type="ChEBI" id="CHEBI:57783"/>
        <dbReference type="ChEBI" id="CHEBI:58349"/>
        <dbReference type="ChEBI" id="CHEBI:65315"/>
        <dbReference type="ChEBI" id="CHEBI:74443"/>
        <dbReference type="EC" id="1.3.1.90"/>
    </reaction>
    <physiologicalReaction direction="right-to-left" evidence="14">
        <dbReference type="Rhea" id="RHEA:53346"/>
    </physiologicalReaction>
</comment>
<dbReference type="AlphaFoldDB" id="A7A1S8"/>
<dbReference type="EMBL" id="AAFW02000171">
    <property type="protein sequence ID" value="EDN59306.1"/>
    <property type="molecule type" value="Genomic_DNA"/>
</dbReference>
<dbReference type="GO" id="GO:0102266">
    <property type="term" value="F:tRNA-dihydrouridine20a synthase activity"/>
    <property type="evidence" value="ECO:0007669"/>
    <property type="project" value="UniProtKB-EC"/>
</dbReference>
<comment type="catalytic activity">
    <reaction evidence="12">
        <text>5,6-dihydrouridine(20a) in tRNA + NAD(+) = uridine(20a) in tRNA + NADH + H(+)</text>
        <dbReference type="Rhea" id="RHEA:53348"/>
        <dbReference type="Rhea" id="RHEA-COMP:13535"/>
        <dbReference type="Rhea" id="RHEA-COMP:13536"/>
        <dbReference type="ChEBI" id="CHEBI:15378"/>
        <dbReference type="ChEBI" id="CHEBI:57540"/>
        <dbReference type="ChEBI" id="CHEBI:57945"/>
        <dbReference type="ChEBI" id="CHEBI:65315"/>
        <dbReference type="ChEBI" id="CHEBI:74443"/>
        <dbReference type="EC" id="1.3.1.90"/>
    </reaction>
    <physiologicalReaction direction="right-to-left" evidence="12">
        <dbReference type="Rhea" id="RHEA:53350"/>
    </physiologicalReaction>
</comment>
<dbReference type="GO" id="GO:0106414">
    <property type="term" value="F:mRNA dihydrouridine synthase activity"/>
    <property type="evidence" value="ECO:0007669"/>
    <property type="project" value="RHEA"/>
</dbReference>
<feature type="binding site" evidence="18">
    <location>
        <position position="197"/>
    </location>
    <ligand>
        <name>FMN</name>
        <dbReference type="ChEBI" id="CHEBI:58210"/>
    </ligand>
</feature>
<keyword evidence="5 16" id="KW-0819">tRNA processing</keyword>
<evidence type="ECO:0000256" key="13">
    <source>
        <dbReference type="ARBA" id="ARBA00051932"/>
    </source>
</evidence>
<dbReference type="PANTHER" id="PTHR11082:SF31">
    <property type="entry name" value="TRNA-DIHYDROURIDINE(20A_20B) SYNTHASE [NAD(P)+]-LIKE"/>
    <property type="match status" value="1"/>
</dbReference>
<evidence type="ECO:0000256" key="18">
    <source>
        <dbReference type="PIRSR" id="PIRSR006621-2"/>
    </source>
</evidence>
<evidence type="ECO:0000259" key="19">
    <source>
        <dbReference type="Pfam" id="PF01207"/>
    </source>
</evidence>
<dbReference type="InterPro" id="IPR035587">
    <property type="entry name" value="DUS-like_FMN-bd"/>
</dbReference>
<organism evidence="20 21">
    <name type="scientific">Saccharomyces cerevisiae (strain YJM789)</name>
    <name type="common">Baker's yeast</name>
    <dbReference type="NCBI Taxonomy" id="307796"/>
    <lineage>
        <taxon>Eukaryota</taxon>
        <taxon>Fungi</taxon>
        <taxon>Dikarya</taxon>
        <taxon>Ascomycota</taxon>
        <taxon>Saccharomycotina</taxon>
        <taxon>Saccharomycetes</taxon>
        <taxon>Saccharomycetales</taxon>
        <taxon>Saccharomycetaceae</taxon>
        <taxon>Saccharomyces</taxon>
    </lineage>
</organism>
<reference evidence="20 21" key="1">
    <citation type="journal article" date="2007" name="Proc. Natl. Acad. Sci. U.S.A.">
        <title>Genome sequencing and comparative analysis of Saccharomyces cerevisiae strain YJM789.</title>
        <authorList>
            <person name="Wei W."/>
            <person name="McCusker J.H."/>
            <person name="Hyman R.W."/>
            <person name="Jones T."/>
            <person name="Ning Y."/>
            <person name="Cao Z."/>
            <person name="Gu Z."/>
            <person name="Bruno D."/>
            <person name="Miranda M."/>
            <person name="Nguyen M."/>
            <person name="Wilhelmy J."/>
            <person name="Komp C."/>
            <person name="Tamse R."/>
            <person name="Wang X."/>
            <person name="Jia P."/>
            <person name="Luedi P."/>
            <person name="Oefner P.J."/>
            <person name="David L."/>
            <person name="Dietrich F.S."/>
            <person name="Li Y."/>
            <person name="Davis R.W."/>
            <person name="Steinmetz L.M."/>
        </authorList>
    </citation>
    <scope>NUCLEOTIDE SEQUENCE [LARGE SCALE GENOMIC DNA]</scope>
    <source>
        <strain evidence="20 21">YJM789</strain>
    </source>
</reference>
<evidence type="ECO:0000256" key="10">
    <source>
        <dbReference type="ARBA" id="ARBA00049447"/>
    </source>
</evidence>
<evidence type="ECO:0000256" key="3">
    <source>
        <dbReference type="ARBA" id="ARBA00022643"/>
    </source>
</evidence>
<keyword evidence="8" id="KW-0520">NAD</keyword>
<dbReference type="InterPro" id="IPR013785">
    <property type="entry name" value="Aldolase_TIM"/>
</dbReference>
<dbReference type="EC" id="1.3.1.-" evidence="16"/>
<protein>
    <recommendedName>
        <fullName evidence="16">tRNA-dihydrouridine synthase</fullName>
        <ecNumber evidence="16">1.3.1.-</ecNumber>
    </recommendedName>
</protein>
<evidence type="ECO:0000256" key="9">
    <source>
        <dbReference type="ARBA" id="ARBA00048342"/>
    </source>
</evidence>
<comment type="caution">
    <text evidence="20">The sequence shown here is derived from an EMBL/GenBank/DDBJ whole genome shotgun (WGS) entry which is preliminary data.</text>
</comment>
<dbReference type="SUPFAM" id="SSF51395">
    <property type="entry name" value="FMN-linked oxidoreductases"/>
    <property type="match status" value="1"/>
</dbReference>
<comment type="function">
    <text evidence="16">Catalyzes the synthesis of dihydrouridine, a modified base found in the D-loop of most tRNAs.</text>
</comment>
<evidence type="ECO:0000256" key="5">
    <source>
        <dbReference type="ARBA" id="ARBA00022694"/>
    </source>
</evidence>
<evidence type="ECO:0000256" key="15">
    <source>
        <dbReference type="ARBA" id="ARBA00060741"/>
    </source>
</evidence>
<dbReference type="GO" id="GO:0102267">
    <property type="term" value="F:tRNA-dihydrouridine20b synthase activity"/>
    <property type="evidence" value="ECO:0007669"/>
    <property type="project" value="RHEA"/>
</dbReference>
<comment type="similarity">
    <text evidence="15">Belongs to the Dus family. Dus4 subfamily.</text>
</comment>